<evidence type="ECO:0000256" key="3">
    <source>
        <dbReference type="ARBA" id="ARBA00023136"/>
    </source>
</evidence>
<gene>
    <name evidence="5" type="ORF">SUNI508_00672</name>
</gene>
<keyword evidence="4" id="KW-1133">Transmembrane helix</keyword>
<evidence type="ECO:0000313" key="5">
    <source>
        <dbReference type="EMBL" id="KAK9422809.1"/>
    </source>
</evidence>
<dbReference type="InterPro" id="IPR021278">
    <property type="entry name" value="ATP19"/>
</dbReference>
<organism evidence="5 6">
    <name type="scientific">Seiridium unicorne</name>
    <dbReference type="NCBI Taxonomy" id="138068"/>
    <lineage>
        <taxon>Eukaryota</taxon>
        <taxon>Fungi</taxon>
        <taxon>Dikarya</taxon>
        <taxon>Ascomycota</taxon>
        <taxon>Pezizomycotina</taxon>
        <taxon>Sordariomycetes</taxon>
        <taxon>Xylariomycetidae</taxon>
        <taxon>Amphisphaeriales</taxon>
        <taxon>Sporocadaceae</taxon>
        <taxon>Seiridium</taxon>
    </lineage>
</organism>
<evidence type="ECO:0000256" key="2">
    <source>
        <dbReference type="ARBA" id="ARBA00023128"/>
    </source>
</evidence>
<evidence type="ECO:0000256" key="1">
    <source>
        <dbReference type="ARBA" id="ARBA00004325"/>
    </source>
</evidence>
<protein>
    <submittedName>
        <fullName evidence="5">Uncharacterized protein</fullName>
    </submittedName>
</protein>
<dbReference type="Proteomes" id="UP001408356">
    <property type="component" value="Unassembled WGS sequence"/>
</dbReference>
<comment type="subcellular location">
    <subcellularLocation>
        <location evidence="1">Mitochondrion membrane</location>
    </subcellularLocation>
</comment>
<dbReference type="Pfam" id="PF11022">
    <property type="entry name" value="ATP19"/>
    <property type="match status" value="1"/>
</dbReference>
<dbReference type="EMBL" id="JARVKF010000112">
    <property type="protein sequence ID" value="KAK9422809.1"/>
    <property type="molecule type" value="Genomic_DNA"/>
</dbReference>
<comment type="caution">
    <text evidence="5">The sequence shown here is derived from an EMBL/GenBank/DDBJ whole genome shotgun (WGS) entry which is preliminary data.</text>
</comment>
<accession>A0ABR2V7D5</accession>
<keyword evidence="2" id="KW-0496">Mitochondrion</keyword>
<proteinExistence type="predicted"/>
<reference evidence="5 6" key="1">
    <citation type="journal article" date="2024" name="J. Plant Pathol.">
        <title>Sequence and assembly of the genome of Seiridium unicorne, isolate CBS 538.82, causal agent of cypress canker disease.</title>
        <authorList>
            <person name="Scali E."/>
            <person name="Rocca G.D."/>
            <person name="Danti R."/>
            <person name="Garbelotto M."/>
            <person name="Barberini S."/>
            <person name="Baroncelli R."/>
            <person name="Emiliani G."/>
        </authorList>
    </citation>
    <scope>NUCLEOTIDE SEQUENCE [LARGE SCALE GENOMIC DNA]</scope>
    <source>
        <strain evidence="5 6">BM-138-508</strain>
    </source>
</reference>
<evidence type="ECO:0000256" key="4">
    <source>
        <dbReference type="SAM" id="Phobius"/>
    </source>
</evidence>
<keyword evidence="3 4" id="KW-0472">Membrane</keyword>
<keyword evidence="6" id="KW-1185">Reference proteome</keyword>
<evidence type="ECO:0000313" key="6">
    <source>
        <dbReference type="Proteomes" id="UP001408356"/>
    </source>
</evidence>
<dbReference type="PANTHER" id="PTHR28074:SF1">
    <property type="entry name" value="ATP SYNTHASE SUBUNIT K, MITOCHONDRIAL"/>
    <property type="match status" value="1"/>
</dbReference>
<keyword evidence="4" id="KW-0812">Transmembrane</keyword>
<name>A0ABR2V7D5_9PEZI</name>
<dbReference type="PANTHER" id="PTHR28074">
    <property type="entry name" value="ATP SYNTHASE SUBUNIT K, MITOCHONDRIAL"/>
    <property type="match status" value="1"/>
</dbReference>
<sequence>MVQMYNIFGRQVGSHYLAMGVLGAIFGGSYMSLGGGSKAKAATQTPPINASSSDEEDFIKCATSRFFPYGEPQLTIPTGNS</sequence>
<feature type="transmembrane region" description="Helical" evidence="4">
    <location>
        <begin position="12"/>
        <end position="33"/>
    </location>
</feature>